<feature type="transmembrane region" description="Helical" evidence="7">
    <location>
        <begin position="648"/>
        <end position="669"/>
    </location>
</feature>
<evidence type="ECO:0000259" key="8">
    <source>
        <dbReference type="Pfam" id="PF04893"/>
    </source>
</evidence>
<evidence type="ECO:0000256" key="4">
    <source>
        <dbReference type="ARBA" id="ARBA00022989"/>
    </source>
</evidence>
<gene>
    <name evidence="10" type="ORF">FE784_39305</name>
</gene>
<evidence type="ECO:0000259" key="9">
    <source>
        <dbReference type="Pfam" id="PF08450"/>
    </source>
</evidence>
<feature type="transmembrane region" description="Helical" evidence="7">
    <location>
        <begin position="620"/>
        <end position="642"/>
    </location>
</feature>
<dbReference type="Gene3D" id="1.25.40.10">
    <property type="entry name" value="Tetratricopeptide repeat domain"/>
    <property type="match status" value="1"/>
</dbReference>
<feature type="transmembrane region" description="Helical" evidence="7">
    <location>
        <begin position="586"/>
        <end position="608"/>
    </location>
</feature>
<keyword evidence="3" id="KW-0677">Repeat</keyword>
<keyword evidence="2 7" id="KW-0812">Transmembrane</keyword>
<dbReference type="InterPro" id="IPR050952">
    <property type="entry name" value="TRIM-NHL_E3_ligases"/>
</dbReference>
<dbReference type="Gene3D" id="2.40.10.500">
    <property type="match status" value="1"/>
</dbReference>
<dbReference type="InterPro" id="IPR006311">
    <property type="entry name" value="TAT_signal"/>
</dbReference>
<proteinExistence type="predicted"/>
<protein>
    <submittedName>
        <fullName evidence="10">Nuclease PIN</fullName>
    </submittedName>
</protein>
<dbReference type="Proteomes" id="UP000307943">
    <property type="component" value="Unassembled WGS sequence"/>
</dbReference>
<feature type="domain" description="SMP-30/Gluconolactonase/LRE-like region" evidence="9">
    <location>
        <begin position="100"/>
        <end position="174"/>
    </location>
</feature>
<dbReference type="Pfam" id="PF08450">
    <property type="entry name" value="SGL"/>
    <property type="match status" value="1"/>
</dbReference>
<comment type="caution">
    <text evidence="10">The sequence shown here is derived from an EMBL/GenBank/DDBJ whole genome shotgun (WGS) entry which is preliminary data.</text>
</comment>
<dbReference type="GO" id="GO:0016020">
    <property type="term" value="C:membrane"/>
    <property type="evidence" value="ECO:0007669"/>
    <property type="project" value="UniProtKB-SubCell"/>
</dbReference>
<evidence type="ECO:0000313" key="11">
    <source>
        <dbReference type="Proteomes" id="UP000307943"/>
    </source>
</evidence>
<dbReference type="Pfam" id="PF04893">
    <property type="entry name" value="Yip1"/>
    <property type="match status" value="1"/>
</dbReference>
<feature type="transmembrane region" description="Helical" evidence="7">
    <location>
        <begin position="681"/>
        <end position="704"/>
    </location>
</feature>
<accession>A0A5C4SXR7</accession>
<evidence type="ECO:0000256" key="3">
    <source>
        <dbReference type="ARBA" id="ARBA00022737"/>
    </source>
</evidence>
<dbReference type="InterPro" id="IPR006977">
    <property type="entry name" value="Yip1_dom"/>
</dbReference>
<sequence>MIEGEDASLNRRRWLRPTIWIWLAALLAGGLASPRASAFTPYTTFYKDAYGQLVQIQSAYKPFDVIGRDFTDAGGSEASRDEAFVAALNQPQDLFVDGRDQLYIADTGNNRIVHLDETGRFVRALEVKESPLNRPNGLFVDPDGSLYVADTGNQRVVKLDRDGKLLREFKRPESPYLPAAFKYEPTKLVVDKRGFLYITTLGAFQGLLQLDPEGSFQNFFGANKVSFSLFDSFKRFVYTREMYRRELSKLPGAIVNTAIDRNGFVYTVTKDIKNDQVKKLNIAGLNQLETRGEFIAAKDASYGEVAWWADRASVPQLQDIAVDADGNMTVVDALLGTISQYDENGNLLFFWGSQEISATSKLGLVKSASSIAATSKGELLVLDNVNNLIQRFKLTEFGALVHQANKLTQEGRYEESEPLWREVVRVDAFYTPALIGLAKAAFKKEQFEEAERLFFQAGVGQGYSDSFWQTRLLWFQNHFALLMNIVVAAILLAYLTDRLTRKWPQRGRLKEWLQSQRSLFVQLRHAGYLIKHPIDGFHAIRHENKASIASSLIIGGAAIASFSFVKADTSFVFNSSVYTGVKLGPLLVQFLVVWFGWVVSNFLVSSLMRGEGRLRDVFNGSAYALFPLVVVGIPLTLLSHVFTLSEQAIFGFLQLALIGWTALLFFWMVQGIQNYSVGEAVLNIVFSLLSLAVMGVLVFIFISLSGELVNFVYSLYQEVVIR</sequence>
<feature type="transmembrane region" description="Helical" evidence="7">
    <location>
        <begin position="479"/>
        <end position="496"/>
    </location>
</feature>
<feature type="domain" description="Yip1" evidence="8">
    <location>
        <begin position="529"/>
        <end position="697"/>
    </location>
</feature>
<evidence type="ECO:0000256" key="2">
    <source>
        <dbReference type="ARBA" id="ARBA00022692"/>
    </source>
</evidence>
<dbReference type="SUPFAM" id="SSF101898">
    <property type="entry name" value="NHL repeat"/>
    <property type="match status" value="1"/>
</dbReference>
<dbReference type="PANTHER" id="PTHR24104">
    <property type="entry name" value="E3 UBIQUITIN-PROTEIN LIGASE NHLRC1-RELATED"/>
    <property type="match status" value="1"/>
</dbReference>
<evidence type="ECO:0000256" key="7">
    <source>
        <dbReference type="SAM" id="Phobius"/>
    </source>
</evidence>
<reference evidence="10 11" key="1">
    <citation type="submission" date="2019-05" db="EMBL/GenBank/DDBJ databases">
        <title>We sequenced the genome of Paenibacillus hemerocallicola KCTC 33185 for further insight into its adaptation and study the phylogeny of Paenibacillus.</title>
        <authorList>
            <person name="Narsing Rao M.P."/>
        </authorList>
    </citation>
    <scope>NUCLEOTIDE SEQUENCE [LARGE SCALE GENOMIC DNA]</scope>
    <source>
        <strain evidence="10 11">KCTC 33185</strain>
    </source>
</reference>
<dbReference type="AlphaFoldDB" id="A0A5C4SXR7"/>
<dbReference type="InterPro" id="IPR001258">
    <property type="entry name" value="NHL_repeat"/>
</dbReference>
<dbReference type="PROSITE" id="PS51318">
    <property type="entry name" value="TAT"/>
    <property type="match status" value="1"/>
</dbReference>
<evidence type="ECO:0000256" key="1">
    <source>
        <dbReference type="ARBA" id="ARBA00004141"/>
    </source>
</evidence>
<dbReference type="PANTHER" id="PTHR24104:SF25">
    <property type="entry name" value="PROTEIN LIN-41"/>
    <property type="match status" value="1"/>
</dbReference>
<feature type="repeat" description="NHL" evidence="6">
    <location>
        <begin position="119"/>
        <end position="162"/>
    </location>
</feature>
<name>A0A5C4SXR7_9BACL</name>
<evidence type="ECO:0000256" key="6">
    <source>
        <dbReference type="PROSITE-ProRule" id="PRU00504"/>
    </source>
</evidence>
<dbReference type="InterPro" id="IPR013658">
    <property type="entry name" value="SGL"/>
</dbReference>
<keyword evidence="11" id="KW-1185">Reference proteome</keyword>
<dbReference type="Gene3D" id="2.120.10.30">
    <property type="entry name" value="TolB, C-terminal domain"/>
    <property type="match status" value="1"/>
</dbReference>
<dbReference type="CDD" id="cd05819">
    <property type="entry name" value="NHL"/>
    <property type="match status" value="1"/>
</dbReference>
<feature type="transmembrane region" description="Helical" evidence="7">
    <location>
        <begin position="546"/>
        <end position="566"/>
    </location>
</feature>
<organism evidence="10 11">
    <name type="scientific">Paenibacillus hemerocallicola</name>
    <dbReference type="NCBI Taxonomy" id="1172614"/>
    <lineage>
        <taxon>Bacteria</taxon>
        <taxon>Bacillati</taxon>
        <taxon>Bacillota</taxon>
        <taxon>Bacilli</taxon>
        <taxon>Bacillales</taxon>
        <taxon>Paenibacillaceae</taxon>
        <taxon>Paenibacillus</taxon>
    </lineage>
</organism>
<dbReference type="SUPFAM" id="SSF48452">
    <property type="entry name" value="TPR-like"/>
    <property type="match status" value="1"/>
</dbReference>
<comment type="subcellular location">
    <subcellularLocation>
        <location evidence="1">Membrane</location>
        <topology evidence="1">Multi-pass membrane protein</topology>
    </subcellularLocation>
</comment>
<dbReference type="GO" id="GO:0008270">
    <property type="term" value="F:zinc ion binding"/>
    <property type="evidence" value="ECO:0007669"/>
    <property type="project" value="UniProtKB-KW"/>
</dbReference>
<dbReference type="InterPro" id="IPR011042">
    <property type="entry name" value="6-blade_b-propeller_TolB-like"/>
</dbReference>
<dbReference type="InterPro" id="IPR011990">
    <property type="entry name" value="TPR-like_helical_dom_sf"/>
</dbReference>
<keyword evidence="4 7" id="KW-1133">Transmembrane helix</keyword>
<evidence type="ECO:0000256" key="5">
    <source>
        <dbReference type="ARBA" id="ARBA00023136"/>
    </source>
</evidence>
<keyword evidence="5 7" id="KW-0472">Membrane</keyword>
<evidence type="ECO:0000313" key="10">
    <source>
        <dbReference type="EMBL" id="TNJ55716.1"/>
    </source>
</evidence>
<dbReference type="OrthoDB" id="9799230at2"/>
<dbReference type="PROSITE" id="PS51125">
    <property type="entry name" value="NHL"/>
    <property type="match status" value="1"/>
</dbReference>
<dbReference type="EMBL" id="VDCQ01000114">
    <property type="protein sequence ID" value="TNJ55716.1"/>
    <property type="molecule type" value="Genomic_DNA"/>
</dbReference>